<dbReference type="CDD" id="cd11386">
    <property type="entry name" value="MCP_signal"/>
    <property type="match status" value="1"/>
</dbReference>
<dbReference type="Gene3D" id="6.10.340.10">
    <property type="match status" value="1"/>
</dbReference>
<evidence type="ECO:0000256" key="8">
    <source>
        <dbReference type="ARBA" id="ARBA00029447"/>
    </source>
</evidence>
<evidence type="ECO:0000256" key="1">
    <source>
        <dbReference type="ARBA" id="ARBA00004651"/>
    </source>
</evidence>
<gene>
    <name evidence="13" type="ORF">LUCI_3444</name>
</gene>
<dbReference type="OrthoDB" id="136416at2"/>
<evidence type="ECO:0000256" key="4">
    <source>
        <dbReference type="ARBA" id="ARBA00022692"/>
    </source>
</evidence>
<dbReference type="Proteomes" id="UP000277811">
    <property type="component" value="Unassembled WGS sequence"/>
</dbReference>
<name>A0A498R618_9FIRM</name>
<evidence type="ECO:0000256" key="6">
    <source>
        <dbReference type="ARBA" id="ARBA00023136"/>
    </source>
</evidence>
<evidence type="ECO:0000256" key="9">
    <source>
        <dbReference type="PROSITE-ProRule" id="PRU00284"/>
    </source>
</evidence>
<proteinExistence type="inferred from homology"/>
<dbReference type="InterPro" id="IPR033479">
    <property type="entry name" value="dCache_1"/>
</dbReference>
<keyword evidence="14" id="KW-1185">Reference proteome</keyword>
<evidence type="ECO:0000313" key="14">
    <source>
        <dbReference type="Proteomes" id="UP000277811"/>
    </source>
</evidence>
<dbReference type="Gene3D" id="1.10.287.950">
    <property type="entry name" value="Methyl-accepting chemotaxis protein"/>
    <property type="match status" value="1"/>
</dbReference>
<dbReference type="RefSeq" id="WP_122629095.1">
    <property type="nucleotide sequence ID" value="NZ_UPPP01000084.1"/>
</dbReference>
<dbReference type="CDD" id="cd06225">
    <property type="entry name" value="HAMP"/>
    <property type="match status" value="1"/>
</dbReference>
<comment type="subcellular location">
    <subcellularLocation>
        <location evidence="1">Cell membrane</location>
        <topology evidence="1">Multi-pass membrane protein</topology>
    </subcellularLocation>
</comment>
<dbReference type="InterPro" id="IPR029151">
    <property type="entry name" value="Sensor-like_sf"/>
</dbReference>
<comment type="similarity">
    <text evidence="8">Belongs to the methyl-accepting chemotaxis (MCP) protein family.</text>
</comment>
<keyword evidence="5 10" id="KW-1133">Transmembrane helix</keyword>
<evidence type="ECO:0000259" key="12">
    <source>
        <dbReference type="PROSITE" id="PS50885"/>
    </source>
</evidence>
<dbReference type="AlphaFoldDB" id="A0A498R618"/>
<sequence>MSKLRTLKVKLIVLFVLFSLVPASILGIVSAYMNMSAAEESTAQANMNTAHQMASEIDRLLGDAQGLVETLAGAPSAQAMDKAAIRNMILVAQQKNPQFELIYVMDASGMQIARTSGDLANRKDRPYFQAAMQGKNYISDSYISAFTNAPCVTISAPIHRPDGSIAGVMAADISLKSLWNIADQVKVGKSGYIDIVDNKGTIVAHPDKKRVLKKESFASLPYISQVIGGQSNFVKAKSSRGENSLIVFTPVEKYHWGVVAYEPVTEIFASVIRSAVIAAAIILLILLFAIAIAYYTAQSIAKPVQELANVSEQVAAGNLANSVNVYGALEVKRLSAGFNRMIDSLRAIITRASATAVSVADSSQELAAAAGQLGKASDEVIASVQYVVEGTGQQVTLSEQSFQVIEAMSGAIADTTQAAHSVATTSEKSEQAAALGADQAEQAVVKMNQIRADVGQATQIIHNLGEKSRQIGEIMGVIAEIAGQTNLLALNAAIEAARAGEQGRGFAVVAEEVRRLAEQSETAAKEIFEIVNSIQMETGEAVQAMDKGSQEVQDGAEVVEASGRAFREIYQAIKAIRQDINHIVELTERQQTAGVEVERTVRLIADAARLNADRSGNMAAASEEQNASVAEMAASAAALAKMAADLQEVVKRFKV</sequence>
<keyword evidence="2" id="KW-1003">Cell membrane</keyword>
<dbReference type="CDD" id="cd18773">
    <property type="entry name" value="PDC1_HK_sensor"/>
    <property type="match status" value="1"/>
</dbReference>
<protein>
    <recommendedName>
        <fullName evidence="15">Chemotaxis methyl-accepting receptor</fullName>
    </recommendedName>
</protein>
<keyword evidence="4 10" id="KW-0812">Transmembrane</keyword>
<evidence type="ECO:0008006" key="15">
    <source>
        <dbReference type="Google" id="ProtNLM"/>
    </source>
</evidence>
<accession>A0A498R618</accession>
<dbReference type="CDD" id="cd12912">
    <property type="entry name" value="PDC2_MCP_like"/>
    <property type="match status" value="1"/>
</dbReference>
<keyword evidence="6 10" id="KW-0472">Membrane</keyword>
<dbReference type="GO" id="GO:0005886">
    <property type="term" value="C:plasma membrane"/>
    <property type="evidence" value="ECO:0007669"/>
    <property type="project" value="UniProtKB-SubCell"/>
</dbReference>
<dbReference type="SMART" id="SM00304">
    <property type="entry name" value="HAMP"/>
    <property type="match status" value="1"/>
</dbReference>
<dbReference type="Pfam" id="PF00015">
    <property type="entry name" value="MCPsignal"/>
    <property type="match status" value="1"/>
</dbReference>
<organism evidence="13 14">
    <name type="scientific">Lucifera butyrica</name>
    <dbReference type="NCBI Taxonomy" id="1351585"/>
    <lineage>
        <taxon>Bacteria</taxon>
        <taxon>Bacillati</taxon>
        <taxon>Bacillota</taxon>
        <taxon>Negativicutes</taxon>
        <taxon>Veillonellales</taxon>
        <taxon>Veillonellaceae</taxon>
        <taxon>Lucifera</taxon>
    </lineage>
</organism>
<keyword evidence="3" id="KW-0145">Chemotaxis</keyword>
<feature type="domain" description="Methyl-accepting transducer" evidence="11">
    <location>
        <begin position="369"/>
        <end position="605"/>
    </location>
</feature>
<evidence type="ECO:0000256" key="2">
    <source>
        <dbReference type="ARBA" id="ARBA00022475"/>
    </source>
</evidence>
<dbReference type="PROSITE" id="PS50111">
    <property type="entry name" value="CHEMOTAXIS_TRANSDUC_2"/>
    <property type="match status" value="1"/>
</dbReference>
<dbReference type="InterPro" id="IPR003660">
    <property type="entry name" value="HAMP_dom"/>
</dbReference>
<dbReference type="EMBL" id="UPPP01000084">
    <property type="protein sequence ID" value="VBB08176.1"/>
    <property type="molecule type" value="Genomic_DNA"/>
</dbReference>
<dbReference type="Pfam" id="PF00672">
    <property type="entry name" value="HAMP"/>
    <property type="match status" value="1"/>
</dbReference>
<dbReference type="InterPro" id="IPR004089">
    <property type="entry name" value="MCPsignal_dom"/>
</dbReference>
<keyword evidence="7 9" id="KW-0807">Transducer</keyword>
<dbReference type="GO" id="GO:0007165">
    <property type="term" value="P:signal transduction"/>
    <property type="evidence" value="ECO:0007669"/>
    <property type="project" value="UniProtKB-KW"/>
</dbReference>
<evidence type="ECO:0000256" key="5">
    <source>
        <dbReference type="ARBA" id="ARBA00022989"/>
    </source>
</evidence>
<dbReference type="SMART" id="SM00283">
    <property type="entry name" value="MA"/>
    <property type="match status" value="1"/>
</dbReference>
<dbReference type="GO" id="GO:0006935">
    <property type="term" value="P:chemotaxis"/>
    <property type="evidence" value="ECO:0007669"/>
    <property type="project" value="UniProtKB-KW"/>
</dbReference>
<dbReference type="PANTHER" id="PTHR32089:SF112">
    <property type="entry name" value="LYSOZYME-LIKE PROTEIN-RELATED"/>
    <property type="match status" value="1"/>
</dbReference>
<evidence type="ECO:0000256" key="3">
    <source>
        <dbReference type="ARBA" id="ARBA00022500"/>
    </source>
</evidence>
<dbReference type="PANTHER" id="PTHR32089">
    <property type="entry name" value="METHYL-ACCEPTING CHEMOTAXIS PROTEIN MCPB"/>
    <property type="match status" value="1"/>
</dbReference>
<evidence type="ECO:0000313" key="13">
    <source>
        <dbReference type="EMBL" id="VBB08176.1"/>
    </source>
</evidence>
<dbReference type="Gene3D" id="3.30.450.20">
    <property type="entry name" value="PAS domain"/>
    <property type="match status" value="1"/>
</dbReference>
<feature type="domain" description="HAMP" evidence="12">
    <location>
        <begin position="298"/>
        <end position="350"/>
    </location>
</feature>
<evidence type="ECO:0000256" key="7">
    <source>
        <dbReference type="ARBA" id="ARBA00023224"/>
    </source>
</evidence>
<reference evidence="13 14" key="1">
    <citation type="submission" date="2018-06" db="EMBL/GenBank/DDBJ databases">
        <authorList>
            <person name="Strepis N."/>
        </authorList>
    </citation>
    <scope>NUCLEOTIDE SEQUENCE [LARGE SCALE GENOMIC DNA]</scope>
    <source>
        <strain evidence="13">LUCI</strain>
    </source>
</reference>
<feature type="transmembrane region" description="Helical" evidence="10">
    <location>
        <begin position="275"/>
        <end position="297"/>
    </location>
</feature>
<evidence type="ECO:0000259" key="11">
    <source>
        <dbReference type="PROSITE" id="PS50111"/>
    </source>
</evidence>
<dbReference type="SUPFAM" id="SSF58104">
    <property type="entry name" value="Methyl-accepting chemotaxis protein (MCP) signaling domain"/>
    <property type="match status" value="1"/>
</dbReference>
<dbReference type="SUPFAM" id="SSF103190">
    <property type="entry name" value="Sensory domain-like"/>
    <property type="match status" value="1"/>
</dbReference>
<evidence type="ECO:0000256" key="10">
    <source>
        <dbReference type="SAM" id="Phobius"/>
    </source>
</evidence>
<dbReference type="PROSITE" id="PS50885">
    <property type="entry name" value="HAMP"/>
    <property type="match status" value="1"/>
</dbReference>
<dbReference type="Pfam" id="PF02743">
    <property type="entry name" value="dCache_1"/>
    <property type="match status" value="1"/>
</dbReference>